<keyword evidence="2" id="KW-1185">Reference proteome</keyword>
<evidence type="ECO:0000313" key="2">
    <source>
        <dbReference type="Proteomes" id="UP001430953"/>
    </source>
</evidence>
<comment type="caution">
    <text evidence="1">The sequence shown here is derived from an EMBL/GenBank/DDBJ whole genome shotgun (WGS) entry which is preliminary data.</text>
</comment>
<name>A0AAW2ETC6_9HYME</name>
<protein>
    <submittedName>
        <fullName evidence="1">Uncharacterized protein</fullName>
    </submittedName>
</protein>
<accession>A0AAW2ETC6</accession>
<evidence type="ECO:0000313" key="1">
    <source>
        <dbReference type="EMBL" id="KAL0105644.1"/>
    </source>
</evidence>
<organism evidence="1 2">
    <name type="scientific">Cardiocondyla obscurior</name>
    <dbReference type="NCBI Taxonomy" id="286306"/>
    <lineage>
        <taxon>Eukaryota</taxon>
        <taxon>Metazoa</taxon>
        <taxon>Ecdysozoa</taxon>
        <taxon>Arthropoda</taxon>
        <taxon>Hexapoda</taxon>
        <taxon>Insecta</taxon>
        <taxon>Pterygota</taxon>
        <taxon>Neoptera</taxon>
        <taxon>Endopterygota</taxon>
        <taxon>Hymenoptera</taxon>
        <taxon>Apocrita</taxon>
        <taxon>Aculeata</taxon>
        <taxon>Formicoidea</taxon>
        <taxon>Formicidae</taxon>
        <taxon>Myrmicinae</taxon>
        <taxon>Cardiocondyla</taxon>
    </lineage>
</organism>
<dbReference type="AlphaFoldDB" id="A0AAW2ETC6"/>
<gene>
    <name evidence="1" type="ORF">PUN28_015854</name>
</gene>
<dbReference type="EMBL" id="JADYXP020000018">
    <property type="protein sequence ID" value="KAL0105644.1"/>
    <property type="molecule type" value="Genomic_DNA"/>
</dbReference>
<dbReference type="Proteomes" id="UP001430953">
    <property type="component" value="Unassembled WGS sequence"/>
</dbReference>
<proteinExistence type="predicted"/>
<reference evidence="1 2" key="1">
    <citation type="submission" date="2023-03" db="EMBL/GenBank/DDBJ databases">
        <title>High recombination rates correlate with genetic variation in Cardiocondyla obscurior ants.</title>
        <authorList>
            <person name="Errbii M."/>
        </authorList>
    </citation>
    <scope>NUCLEOTIDE SEQUENCE [LARGE SCALE GENOMIC DNA]</scope>
    <source>
        <strain evidence="1">Alpha-2009</strain>
        <tissue evidence="1">Whole body</tissue>
    </source>
</reference>
<sequence>MLERSVGFSKFCSRCLDHWRPTQSHTLLRKGPNSFRVNPRMHLRIPPRWTKALRERAFYWNVFLVSNESYILSERHICLLCPAKLQNKIKLANKKENGKINDENQCSIFDCFLIHRLNISFCDKRCKCPLFRSINTYLACLRKGARLLRPEAKKKKKKKKKVTSGG</sequence>